<accession>A0AAU7QDC5</accession>
<organism evidence="1">
    <name type="scientific">Acerihabitans sp. KWT182</name>
    <dbReference type="NCBI Taxonomy" id="3157919"/>
    <lineage>
        <taxon>Bacteria</taxon>
        <taxon>Pseudomonadati</taxon>
        <taxon>Pseudomonadota</taxon>
        <taxon>Gammaproteobacteria</taxon>
        <taxon>Enterobacterales</taxon>
        <taxon>Pectobacteriaceae</taxon>
        <taxon>Acerihabitans</taxon>
    </lineage>
</organism>
<dbReference type="InterPro" id="IPR006450">
    <property type="entry name" value="Phage_HK97_gp6-like"/>
</dbReference>
<name>A0AAU7QDC5_9GAMM</name>
<dbReference type="NCBIfam" id="TIGR01560">
    <property type="entry name" value="put_DNA_pack"/>
    <property type="match status" value="1"/>
</dbReference>
<dbReference type="InterPro" id="IPR021146">
    <property type="entry name" value="Phage_gp6-like_head-tail"/>
</dbReference>
<gene>
    <name evidence="1" type="ORF">ABK905_09385</name>
</gene>
<dbReference type="EMBL" id="CP157947">
    <property type="protein sequence ID" value="XBS71154.1"/>
    <property type="molecule type" value="Genomic_DNA"/>
</dbReference>
<sequence length="111" mass="12254">MIATIDLSVVKAHCRIDPEFTGDDPLLTLFTGAAARYVQSSTRRTLYASETDPGFDTDKNALLLDDDIRMAMLLCIGNWYANREVSVIGDTAVELPLAVDALLQPYRIYGL</sequence>
<dbReference type="Pfam" id="PF05135">
    <property type="entry name" value="Phage_connect_1"/>
    <property type="match status" value="1"/>
</dbReference>
<evidence type="ECO:0000313" key="1">
    <source>
        <dbReference type="EMBL" id="XBS71154.1"/>
    </source>
</evidence>
<protein>
    <submittedName>
        <fullName evidence="1">Head-tail connector protein</fullName>
    </submittedName>
</protein>
<dbReference type="Gene3D" id="1.10.3230.30">
    <property type="entry name" value="Phage gp6-like head-tail connector protein"/>
    <property type="match status" value="1"/>
</dbReference>
<dbReference type="CDD" id="cd08054">
    <property type="entry name" value="gp6"/>
    <property type="match status" value="1"/>
</dbReference>
<proteinExistence type="predicted"/>
<reference evidence="1" key="1">
    <citation type="submission" date="2024-06" db="EMBL/GenBank/DDBJ databases">
        <authorList>
            <person name="Coelho C."/>
            <person name="Bento M."/>
            <person name="Garcia E."/>
            <person name="Camelo A."/>
            <person name="Brandao I."/>
            <person name="Espirito Santo C."/>
            <person name="Trovao J."/>
            <person name="Verissimo A."/>
            <person name="Costa J."/>
            <person name="Tiago I."/>
        </authorList>
    </citation>
    <scope>NUCLEOTIDE SEQUENCE</scope>
    <source>
        <strain evidence="1">KWT182</strain>
    </source>
</reference>
<dbReference type="AlphaFoldDB" id="A0AAU7QDC5"/>